<dbReference type="RefSeq" id="WP_087198437.1">
    <property type="nucleotide sequence ID" value="NZ_PPEL01000065.1"/>
</dbReference>
<feature type="domain" description="Peptidoglycan binding-like" evidence="1">
    <location>
        <begin position="90"/>
        <end position="145"/>
    </location>
</feature>
<dbReference type="Gene3D" id="1.10.101.10">
    <property type="entry name" value="PGBD-like superfamily/PGBD"/>
    <property type="match status" value="2"/>
</dbReference>
<evidence type="ECO:0000313" key="2">
    <source>
        <dbReference type="EMBL" id="PNV64824.1"/>
    </source>
</evidence>
<dbReference type="EMBL" id="PPEL01000065">
    <property type="protein sequence ID" value="PNV64824.1"/>
    <property type="molecule type" value="Genomic_DNA"/>
</dbReference>
<feature type="domain" description="Peptidoglycan binding-like" evidence="1">
    <location>
        <begin position="13"/>
        <end position="69"/>
    </location>
</feature>
<evidence type="ECO:0000313" key="3">
    <source>
        <dbReference type="Proteomes" id="UP000236488"/>
    </source>
</evidence>
<dbReference type="Pfam" id="PF01471">
    <property type="entry name" value="PG_binding_1"/>
    <property type="match status" value="2"/>
</dbReference>
<dbReference type="InterPro" id="IPR036365">
    <property type="entry name" value="PGBD-like_sf"/>
</dbReference>
<name>A0A2K2U3I3_9ACTN</name>
<dbReference type="SUPFAM" id="SSF47090">
    <property type="entry name" value="PGBD-like"/>
    <property type="match status" value="2"/>
</dbReference>
<comment type="caution">
    <text evidence="2">The sequence shown here is derived from an EMBL/GenBank/DDBJ whole genome shotgun (WGS) entry which is preliminary data.</text>
</comment>
<organism evidence="2 3">
    <name type="scientific">Rubneribacter badeniensis</name>
    <dbReference type="NCBI Taxonomy" id="2070688"/>
    <lineage>
        <taxon>Bacteria</taxon>
        <taxon>Bacillati</taxon>
        <taxon>Actinomycetota</taxon>
        <taxon>Coriobacteriia</taxon>
        <taxon>Eggerthellales</taxon>
        <taxon>Eggerthellaceae</taxon>
        <taxon>Rubneribacter</taxon>
    </lineage>
</organism>
<gene>
    <name evidence="2" type="ORF">C2L80_09885</name>
</gene>
<dbReference type="AlphaFoldDB" id="A0A2K2U3I3"/>
<proteinExistence type="predicted"/>
<dbReference type="InterPro" id="IPR036366">
    <property type="entry name" value="PGBDSf"/>
</dbReference>
<evidence type="ECO:0000259" key="1">
    <source>
        <dbReference type="Pfam" id="PF01471"/>
    </source>
</evidence>
<protein>
    <submittedName>
        <fullName evidence="2">Peptidoglycan-binding protein</fullName>
    </submittedName>
</protein>
<dbReference type="Proteomes" id="UP000236488">
    <property type="component" value="Unassembled WGS sequence"/>
</dbReference>
<accession>A0A2K2U3I3</accession>
<dbReference type="InterPro" id="IPR002477">
    <property type="entry name" value="Peptidoglycan-bd-like"/>
</dbReference>
<sequence length="301" mass="32162">MPGMETIKRHDKGPAVEDVQQRLVAVGVLDEAAVDGEFGDATAAAVRAFCESSGLPLSDEVTDKVWSALVDASFRLGDRTLYLRMPHFHGHDVFELQHALGALGFACGTVDGIFGAFTELALRKFQLNLGLPSDGIAGAYTYEAIRNLHHSWEGKEAVHGSSHLGFARAADVLEGNALCLFGTSEFTRSVASRMSNLALATNPASKIMSADSLLVAPDENMLLVHIVLPEERTIENVPRVSFEDEDTLSLRLETAIGVADAASPSRIAVELPGSMWMDAGAGRSAQHFAITLLDALCMALS</sequence>
<keyword evidence="3" id="KW-1185">Reference proteome</keyword>
<reference evidence="2 3" key="1">
    <citation type="journal article" date="2018" name="Int. J. Syst. Evol. Microbiol.">
        <title>Rubneribacter badeniensis gen. nov., sp. nov. and Enteroscipio rubneri gen. nov., sp. nov., new members of the Eggerthellaceae isolated from human faeces.</title>
        <authorList>
            <person name="Danylec N."/>
            <person name="Gobl A."/>
            <person name="Stoll D.A."/>
            <person name="Hetzer B."/>
            <person name="Kulling S.E."/>
            <person name="Huch M."/>
        </authorList>
    </citation>
    <scope>NUCLEOTIDE SEQUENCE [LARGE SCALE GENOMIC DNA]</scope>
    <source>
        <strain evidence="2 3">ResAG-85</strain>
    </source>
</reference>